<protein>
    <submittedName>
        <fullName evidence="2">Uncharacterized protein</fullName>
    </submittedName>
</protein>
<dbReference type="AlphaFoldDB" id="A0A645HPI1"/>
<name>A0A645HPI1_9ZZZZ</name>
<keyword evidence="1" id="KW-1133">Transmembrane helix</keyword>
<organism evidence="2">
    <name type="scientific">bioreactor metagenome</name>
    <dbReference type="NCBI Taxonomy" id="1076179"/>
    <lineage>
        <taxon>unclassified sequences</taxon>
        <taxon>metagenomes</taxon>
        <taxon>ecological metagenomes</taxon>
    </lineage>
</organism>
<gene>
    <name evidence="2" type="ORF">SDC9_187685</name>
</gene>
<feature type="transmembrane region" description="Helical" evidence="1">
    <location>
        <begin position="7"/>
        <end position="24"/>
    </location>
</feature>
<keyword evidence="1" id="KW-0472">Membrane</keyword>
<keyword evidence="1" id="KW-0812">Transmembrane</keyword>
<evidence type="ECO:0000313" key="2">
    <source>
        <dbReference type="EMBL" id="MPN40149.1"/>
    </source>
</evidence>
<proteinExistence type="predicted"/>
<dbReference type="EMBL" id="VSSQ01096373">
    <property type="protein sequence ID" value="MPN40149.1"/>
    <property type="molecule type" value="Genomic_DNA"/>
</dbReference>
<accession>A0A645HPI1</accession>
<evidence type="ECO:0000256" key="1">
    <source>
        <dbReference type="SAM" id="Phobius"/>
    </source>
</evidence>
<feature type="transmembrane region" description="Helical" evidence="1">
    <location>
        <begin position="30"/>
        <end position="46"/>
    </location>
</feature>
<sequence length="49" mass="5429">MKCKELLNVTLLNVIGGIATYPVLKFDKTVLLTIIVVLLILQFLKSKGL</sequence>
<comment type="caution">
    <text evidence="2">The sequence shown here is derived from an EMBL/GenBank/DDBJ whole genome shotgun (WGS) entry which is preliminary data.</text>
</comment>
<reference evidence="2" key="1">
    <citation type="submission" date="2019-08" db="EMBL/GenBank/DDBJ databases">
        <authorList>
            <person name="Kucharzyk K."/>
            <person name="Murdoch R.W."/>
            <person name="Higgins S."/>
            <person name="Loffler F."/>
        </authorList>
    </citation>
    <scope>NUCLEOTIDE SEQUENCE</scope>
</reference>